<evidence type="ECO:0000313" key="2">
    <source>
        <dbReference type="Proteomes" id="UP000031307"/>
    </source>
</evidence>
<proteinExistence type="predicted"/>
<name>A0A0C1C3Q5_9BACT</name>
<comment type="caution">
    <text evidence="1">The sequence shown here is derived from an EMBL/GenBank/DDBJ whole genome shotgun (WGS) entry which is preliminary data.</text>
</comment>
<dbReference type="RefSeq" id="WP_237753899.1">
    <property type="nucleotide sequence ID" value="NZ_JSAM01000037.1"/>
</dbReference>
<evidence type="ECO:0000313" key="1">
    <source>
        <dbReference type="EMBL" id="KIA78131.1"/>
    </source>
</evidence>
<dbReference type="PATRIC" id="fig|83552.4.peg.670"/>
<sequence>MASSDLSIAFRMFKEFRQFASMETSYFVFIELSKILFENSVYAEFIIPFLEEASPLLEVYEPLSKPYQYENVFNDYLHALLSLQRHDLLLNLMCQLSKNRILDDSTTKSIWATCLRKMLSSEQLKEMGMAFLKQGKKFHVWQADEYRLNKLKYYLVLAEQILEGEIPILQKAIHYVCSWEGVVEEGIENQIQAVGRKYIKICQDESHISFIKNHLQARKKHVLMHILDNKIAERNREGALNILLQLLQEEEGDLNLKDKASLVFQILLELPIERCWLNGLIKIFRTTHFKNLFLTNERSQAILMIFEKVSKGMDPEKYPSAIFNLYKLLLEAACENIHKEGLTTCINVLLEYQTLPNHLEETLNKYQMVLLDACLAIHPQQLVDLALKFIQLNLFSDKSWKLLKKISLENEIFDKQIIPFHHIWKAYYTNSKNTLSLVLTEKLIASLLKDPKHISLAFYWMHALLPQLIHISYGQVALFKQMAPLPKEMFTIIEIFYDRKLRMKNSAQFAWIVLIKELKQNHCLKQLVKQKGAEVLIHIADEPELLLHISPVALLEKELKLKNFSDAIEIVKKGLSSKISDEKFKSLFYELLTHVDDLHLEKLQSVLFHEKISTIFNKEEKLKWMLHLVKRTANLEMSEETLKSFQMCLKEAFKKDTPSPYEADCLAVLLKFQKIPSPLVPNLQVHLGGFLTESLIGNESSFFAFVQLIAHSNVLQGLPESTRRDIEKLSEKHLNDFWITHEKILGFNLLWNKLIEVKKRKGPALSSSAIPTLERLISQLLNVSENDAALAWGRYLSIHVNQIPQSLLNVLMRMDMLDTFYPILENLYVKRTKIETSEKLAWKVFIEESIKKNNYQNCYQLLDQKGVKVMIQLKEFAVHLLVPFLHMRGGLEKYVKIIKQALNFEHLRDLKYVKETLFTELEKNPTHPILQKGISQVERLIKEIDREAKREKEKLIEHCTKMCSKFADPDSISIEDEKNLITALQIFNQLQKIDGFSLCDDFFENLHHLLVQYTIFSSPKMLEIIIEECLAHPHLRIQEKALHLMRKFLENEKLFNEKTVLKWMEASNEKEARCFFECLHDIFLTYEQQGVIYLRYFKSKFKNLKSEKPLDMLHLFFKSFDRYSEKHLLELCHCITEVSRMMLENSFSNEKAIPLYHPYMDKLFILFMQRLQIKSDDLPFTKLIGEKRSEIPACFKTSKGIKYVFQFVEALGQSYFMENIFPLHMTTLSSHLRDYLILLLTLEKHCPAHEKSFCHDIILNLIKKYIHWDLNDFTKIQDLYFQSIAAVRGTNGEHGLCLDHGKILEKIVYTKISTNLERTEEALNYLKDVEMVLETAFRQGIFMNQPKMFLDMYFYILRRFPFSGSVDTEQHTQIVLKTIERLVTCPCKRLIKEGLILFRRYQKVFFHQNPVIFVNQFESILCFLKIEKFVINPLLISDIKTDKQEHIFQLLLNDTRKITIQKNLALKVFTLTFDYLDLKIDGHFMYYLILLNLFRGFFSKKICEEQLKKYFEPVLHFEKSEDMFIRVEFLVKLLFNDIGGEFSREDQRLKTVELDFWLKKVASTYLINEELREYFLTNSCQEEIKKEESSFIPLQMQLLKNWILLTANIVFFSPKIQVHLVKKMIGLLAIEGEDAWSQYGGYECVIAYSKTFKNAYQNGLEKDAFGAYFDLFNVFLNKGIPWSKSAEGRQAYEILFMNFFDLILHIRKSQMMTKKIVEFYDFFKNFITDIDTSLIENKEVYSKKVSIFRNMWEEDLKSINGKKE</sequence>
<gene>
    <name evidence="1" type="ORF">DB43_ES00050</name>
</gene>
<reference evidence="1 2" key="1">
    <citation type="journal article" date="2014" name="Mol. Biol. Evol.">
        <title>Massive expansion of Ubiquitination-related gene families within the Chlamydiae.</title>
        <authorList>
            <person name="Domman D."/>
            <person name="Collingro A."/>
            <person name="Lagkouvardos I."/>
            <person name="Gehre L."/>
            <person name="Weinmaier T."/>
            <person name="Rattei T."/>
            <person name="Subtil A."/>
            <person name="Horn M."/>
        </authorList>
    </citation>
    <scope>NUCLEOTIDE SEQUENCE [LARGE SCALE GENOMIC DNA]</scope>
    <source>
        <strain evidence="1 2">OEW1</strain>
    </source>
</reference>
<protein>
    <submittedName>
        <fullName evidence="1">Uncharacterized protein</fullName>
    </submittedName>
</protein>
<dbReference type="EMBL" id="JSAM01000037">
    <property type="protein sequence ID" value="KIA78131.1"/>
    <property type="molecule type" value="Genomic_DNA"/>
</dbReference>
<organism evidence="1 2">
    <name type="scientific">Parachlamydia acanthamoebae</name>
    <dbReference type="NCBI Taxonomy" id="83552"/>
    <lineage>
        <taxon>Bacteria</taxon>
        <taxon>Pseudomonadati</taxon>
        <taxon>Chlamydiota</taxon>
        <taxon>Chlamydiia</taxon>
        <taxon>Parachlamydiales</taxon>
        <taxon>Parachlamydiaceae</taxon>
        <taxon>Parachlamydia</taxon>
    </lineage>
</organism>
<accession>A0A0C1C3Q5</accession>
<dbReference type="Proteomes" id="UP000031307">
    <property type="component" value="Unassembled WGS sequence"/>
</dbReference>